<evidence type="ECO:0000256" key="2">
    <source>
        <dbReference type="ARBA" id="ARBA00023157"/>
    </source>
</evidence>
<feature type="region of interest" description="Disordered" evidence="3">
    <location>
        <begin position="269"/>
        <end position="292"/>
    </location>
</feature>
<evidence type="ECO:0000259" key="5">
    <source>
        <dbReference type="SMART" id="SM00560"/>
    </source>
</evidence>
<feature type="signal peptide" evidence="4">
    <location>
        <begin position="1"/>
        <end position="28"/>
    </location>
</feature>
<name>A0A1W1HF41_9BACT</name>
<keyword evidence="1 4" id="KW-0732">Signal</keyword>
<dbReference type="OrthoDB" id="5430002at2"/>
<evidence type="ECO:0000256" key="4">
    <source>
        <dbReference type="SAM" id="SignalP"/>
    </source>
</evidence>
<dbReference type="STRING" id="1246637.MTBBW1_2570005"/>
<feature type="compositionally biased region" description="Polar residues" evidence="3">
    <location>
        <begin position="273"/>
        <end position="292"/>
    </location>
</feature>
<proteinExistence type="predicted"/>
<evidence type="ECO:0000256" key="1">
    <source>
        <dbReference type="ARBA" id="ARBA00022729"/>
    </source>
</evidence>
<dbReference type="SMART" id="SM00560">
    <property type="entry name" value="LamGL"/>
    <property type="match status" value="1"/>
</dbReference>
<dbReference type="Proteomes" id="UP000191931">
    <property type="component" value="Unassembled WGS sequence"/>
</dbReference>
<gene>
    <name evidence="6" type="ORF">MTBBW1_2570005</name>
</gene>
<protein>
    <recommendedName>
        <fullName evidence="5">LamG-like jellyroll fold domain-containing protein</fullName>
    </recommendedName>
</protein>
<dbReference type="Gene3D" id="2.60.120.200">
    <property type="match status" value="1"/>
</dbReference>
<evidence type="ECO:0000256" key="3">
    <source>
        <dbReference type="SAM" id="MobiDB-lite"/>
    </source>
</evidence>
<dbReference type="SUPFAM" id="SSF49899">
    <property type="entry name" value="Concanavalin A-like lectins/glucanases"/>
    <property type="match status" value="1"/>
</dbReference>
<accession>A0A1W1HF41</accession>
<dbReference type="AlphaFoldDB" id="A0A1W1HF41"/>
<evidence type="ECO:0000313" key="6">
    <source>
        <dbReference type="EMBL" id="SLM30995.1"/>
    </source>
</evidence>
<dbReference type="InterPro" id="IPR006558">
    <property type="entry name" value="LamG-like"/>
</dbReference>
<dbReference type="RefSeq" id="WP_080809747.1">
    <property type="nucleotide sequence ID" value="NZ_LT828571.1"/>
</dbReference>
<reference evidence="6 7" key="1">
    <citation type="submission" date="2017-03" db="EMBL/GenBank/DDBJ databases">
        <authorList>
            <person name="Afonso C.L."/>
            <person name="Miller P.J."/>
            <person name="Scott M.A."/>
            <person name="Spackman E."/>
            <person name="Goraichik I."/>
            <person name="Dimitrov K.M."/>
            <person name="Suarez D.L."/>
            <person name="Swayne D.E."/>
        </authorList>
    </citation>
    <scope>NUCLEOTIDE SEQUENCE [LARGE SCALE GENOMIC DNA]</scope>
    <source>
        <strain evidence="6">PRJEB14757</strain>
    </source>
</reference>
<feature type="domain" description="LamG-like jellyroll fold" evidence="5">
    <location>
        <begin position="98"/>
        <end position="243"/>
    </location>
</feature>
<dbReference type="Pfam" id="PF13385">
    <property type="entry name" value="Laminin_G_3"/>
    <property type="match status" value="1"/>
</dbReference>
<sequence>MINKKEYKWMVSGLFALLFCAIAIPAMAANQTILDDNPVAYWAADGDATDSANSYDGAFVDGDVNYTTGANGQAFEFSGDGEEVNIDGTADALNFGTGDFTVEVWFRFNSGAPLNQEFGIINKNIYWQNTPGWGIEAGTFRPLCDRTKFVAAFYLTNGSWSTDIVVNTFALDFDEWYHIVGVREGDTLKVYINGSLTGQYTAPSVTANVNNTTPIRIGQHAWREPFNGAIDEVALFNRALTADEIYSHFQTGGGEFSIEGAMYSMDCSGEIIPSSTTDNDPGTESTDSSSDQVFTQADIEAAIAEGMQRCIDDPASCGIVVGSVCSQDDLEEQYTQGVMDGYDQGHDDGYQEGLIDCEASVDAESDSSLVTGFSIKSFNIHSTTGKFNFNCDLEYDKADKNTLVDIEFKLNGFSAFVDTVELKSAKTITGYFSSQPAEGTIEFFINSTLTGSFDIGYGSGSSDNELHLIK</sequence>
<evidence type="ECO:0000313" key="7">
    <source>
        <dbReference type="Proteomes" id="UP000191931"/>
    </source>
</evidence>
<organism evidence="6 7">
    <name type="scientific">Desulfamplus magnetovallimortis</name>
    <dbReference type="NCBI Taxonomy" id="1246637"/>
    <lineage>
        <taxon>Bacteria</taxon>
        <taxon>Pseudomonadati</taxon>
        <taxon>Thermodesulfobacteriota</taxon>
        <taxon>Desulfobacteria</taxon>
        <taxon>Desulfobacterales</taxon>
        <taxon>Desulfobacteraceae</taxon>
        <taxon>Desulfamplus</taxon>
    </lineage>
</organism>
<keyword evidence="7" id="KW-1185">Reference proteome</keyword>
<keyword evidence="2" id="KW-1015">Disulfide bond</keyword>
<dbReference type="InterPro" id="IPR013320">
    <property type="entry name" value="ConA-like_dom_sf"/>
</dbReference>
<feature type="chain" id="PRO_5012099582" description="LamG-like jellyroll fold domain-containing protein" evidence="4">
    <location>
        <begin position="29"/>
        <end position="470"/>
    </location>
</feature>
<dbReference type="EMBL" id="FWEV01000176">
    <property type="protein sequence ID" value="SLM30995.1"/>
    <property type="molecule type" value="Genomic_DNA"/>
</dbReference>